<dbReference type="Pfam" id="PF08902">
    <property type="entry name" value="DUF1848"/>
    <property type="match status" value="1"/>
</dbReference>
<protein>
    <submittedName>
        <fullName evidence="1">Uncharacterized protein DUF1848</fullName>
    </submittedName>
</protein>
<dbReference type="OrthoDB" id="9771212at2"/>
<accession>A0A562RFY0</accession>
<gene>
    <name evidence="1" type="ORF">LZ24_02722</name>
</gene>
<dbReference type="EMBL" id="VLLC01000025">
    <property type="protein sequence ID" value="TWI67793.1"/>
    <property type="molecule type" value="Genomic_DNA"/>
</dbReference>
<evidence type="ECO:0000313" key="1">
    <source>
        <dbReference type="EMBL" id="TWI67793.1"/>
    </source>
</evidence>
<proteinExistence type="predicted"/>
<reference evidence="1 2" key="1">
    <citation type="submission" date="2019-07" db="EMBL/GenBank/DDBJ databases">
        <title>Genome sequencing of 100 strains of the haloalkaliphilic chemolithoautotrophic sulfur-oxidizing bacterium Thioalkalivibrio.</title>
        <authorList>
            <person name="Muyzer G."/>
        </authorList>
    </citation>
    <scope>NUCLEOTIDE SEQUENCE [LARGE SCALE GENOMIC DNA]</scope>
    <source>
        <strain evidence="1 2">ASO4-4</strain>
    </source>
</reference>
<dbReference type="InterPro" id="IPR014998">
    <property type="entry name" value="DUF1848"/>
</dbReference>
<keyword evidence="2" id="KW-1185">Reference proteome</keyword>
<organism evidence="1 2">
    <name type="scientific">Desulfobotulus alkaliphilus</name>
    <dbReference type="NCBI Taxonomy" id="622671"/>
    <lineage>
        <taxon>Bacteria</taxon>
        <taxon>Pseudomonadati</taxon>
        <taxon>Thermodesulfobacteriota</taxon>
        <taxon>Desulfobacteria</taxon>
        <taxon>Desulfobacterales</taxon>
        <taxon>Desulfobacteraceae</taxon>
        <taxon>Desulfobotulus</taxon>
    </lineage>
</organism>
<dbReference type="Proteomes" id="UP000318307">
    <property type="component" value="Unassembled WGS sequence"/>
</dbReference>
<dbReference type="AlphaFoldDB" id="A0A562RFY0"/>
<sequence length="280" mass="31934">MGLRRILSASRRTDLPAFHLPWFHRGLKKGFFEVENPVSGRKFSVSARAEDVAAFVFWSKNYGPFLESKTGEKLRSMGMGACFQFTVNTETPLLEPGLPSLEERMKQMQELALRFGPQAVFWRWDPICHWKDAHGGIRHNLKDFSSIAEAAAKAGISSCTTSFLDLYPKVIRQGRKSGVFFFDPDPEHKRKIIERMAERLGQMNIRLFLCCEPELLASCRPDNIFQAHCIPGKELQKAFGRLSLRKEKGQRKNCGCTHATDIGSYRSQPCAHHCLYCYAR</sequence>
<name>A0A562RFY0_9BACT</name>
<dbReference type="RefSeq" id="WP_144685948.1">
    <property type="nucleotide sequence ID" value="NZ_VLLC01000025.1"/>
</dbReference>
<comment type="caution">
    <text evidence="1">The sequence shown here is derived from an EMBL/GenBank/DDBJ whole genome shotgun (WGS) entry which is preliminary data.</text>
</comment>
<evidence type="ECO:0000313" key="2">
    <source>
        <dbReference type="Proteomes" id="UP000318307"/>
    </source>
</evidence>